<dbReference type="InterPro" id="IPR036186">
    <property type="entry name" value="Serpin_sf"/>
</dbReference>
<keyword evidence="5" id="KW-1185">Reference proteome</keyword>
<dbReference type="AlphaFoldDB" id="A0A852RQA7"/>
<evidence type="ECO:0000256" key="2">
    <source>
        <dbReference type="SAM" id="SignalP"/>
    </source>
</evidence>
<dbReference type="PROSITE" id="PS51257">
    <property type="entry name" value="PROKAR_LIPOPROTEIN"/>
    <property type="match status" value="1"/>
</dbReference>
<protein>
    <submittedName>
        <fullName evidence="4">Serpin B</fullName>
    </submittedName>
</protein>
<dbReference type="PANTHER" id="PTHR11461">
    <property type="entry name" value="SERINE PROTEASE INHIBITOR, SERPIN"/>
    <property type="match status" value="1"/>
</dbReference>
<gene>
    <name evidence="4" type="ORF">BJ958_002586</name>
</gene>
<evidence type="ECO:0000256" key="1">
    <source>
        <dbReference type="RuleBase" id="RU000411"/>
    </source>
</evidence>
<dbReference type="InterPro" id="IPR042185">
    <property type="entry name" value="Serpin_sf_2"/>
</dbReference>
<accession>A0A852RQA7</accession>
<evidence type="ECO:0000259" key="3">
    <source>
        <dbReference type="SMART" id="SM00093"/>
    </source>
</evidence>
<evidence type="ECO:0000313" key="5">
    <source>
        <dbReference type="Proteomes" id="UP000582231"/>
    </source>
</evidence>
<evidence type="ECO:0000313" key="4">
    <source>
        <dbReference type="EMBL" id="NYD31040.1"/>
    </source>
</evidence>
<dbReference type="SUPFAM" id="SSF56574">
    <property type="entry name" value="Serpins"/>
    <property type="match status" value="1"/>
</dbReference>
<sequence>MTLLARRSALQLGIAALGACALTACGDDGPSPRGRTPAEVDGIELVSSDVRRAAGDPSLVAPVVAGLDAFAGRLYGELAGAGGDNLGISPYSVLVALGMTLTGAAGTTADEMRTVLGVGDLGQRWHKGVNALTATIEGLAGEHERADGSKAELQLSTADQVFGQRGVAWESDFLDLLAKEYGAGLRTVDFETAAERARTAINAWVEVQTHDRIVDLLAEGAVDASTRLVLVDAIHLKAAWENPFEKDLTATGPFHRADGSSVEAELMRLPELSTYLVRGDGWSSVSLPYAGRGLAMTVVLPDEGALDRVEEQVRSGGFAGFLATADAQPTAVELTLPRWSFRTSAPLKEPLVELGMPTAFADGADFTPMTEEDLPLVVADVVHQGFVAVDEEGTEAAAATAVIMAETAVPVTEPFVVDRPFLFVVHDAEHGTPLFVGRVTDPIG</sequence>
<feature type="domain" description="Serpin" evidence="3">
    <location>
        <begin position="72"/>
        <end position="442"/>
    </location>
</feature>
<organism evidence="4 5">
    <name type="scientific">Nocardioides kongjuensis</name>
    <dbReference type="NCBI Taxonomy" id="349522"/>
    <lineage>
        <taxon>Bacteria</taxon>
        <taxon>Bacillati</taxon>
        <taxon>Actinomycetota</taxon>
        <taxon>Actinomycetes</taxon>
        <taxon>Propionibacteriales</taxon>
        <taxon>Nocardioidaceae</taxon>
        <taxon>Nocardioides</taxon>
    </lineage>
</organism>
<dbReference type="Gene3D" id="3.30.497.10">
    <property type="entry name" value="Antithrombin, subunit I, domain 2"/>
    <property type="match status" value="1"/>
</dbReference>
<proteinExistence type="inferred from homology"/>
<feature type="signal peptide" evidence="2">
    <location>
        <begin position="1"/>
        <end position="26"/>
    </location>
</feature>
<dbReference type="Proteomes" id="UP000582231">
    <property type="component" value="Unassembled WGS sequence"/>
</dbReference>
<dbReference type="InterPro" id="IPR000215">
    <property type="entry name" value="Serpin_fam"/>
</dbReference>
<dbReference type="PROSITE" id="PS00284">
    <property type="entry name" value="SERPIN"/>
    <property type="match status" value="1"/>
</dbReference>
<dbReference type="PANTHER" id="PTHR11461:SF211">
    <property type="entry name" value="GH10112P-RELATED"/>
    <property type="match status" value="1"/>
</dbReference>
<dbReference type="RefSeq" id="WP_179727209.1">
    <property type="nucleotide sequence ID" value="NZ_BAABEF010000001.1"/>
</dbReference>
<comment type="caution">
    <text evidence="4">The sequence shown here is derived from an EMBL/GenBank/DDBJ whole genome shotgun (WGS) entry which is preliminary data.</text>
</comment>
<dbReference type="GO" id="GO:0005615">
    <property type="term" value="C:extracellular space"/>
    <property type="evidence" value="ECO:0007669"/>
    <property type="project" value="InterPro"/>
</dbReference>
<dbReference type="InterPro" id="IPR023795">
    <property type="entry name" value="Serpin_CS"/>
</dbReference>
<dbReference type="GO" id="GO:0004867">
    <property type="term" value="F:serine-type endopeptidase inhibitor activity"/>
    <property type="evidence" value="ECO:0007669"/>
    <property type="project" value="InterPro"/>
</dbReference>
<reference evidence="4 5" key="1">
    <citation type="submission" date="2020-07" db="EMBL/GenBank/DDBJ databases">
        <title>Sequencing the genomes of 1000 actinobacteria strains.</title>
        <authorList>
            <person name="Klenk H.-P."/>
        </authorList>
    </citation>
    <scope>NUCLEOTIDE SEQUENCE [LARGE SCALE GENOMIC DNA]</scope>
    <source>
        <strain evidence="4 5">DSM 19082</strain>
    </source>
</reference>
<name>A0A852RQA7_9ACTN</name>
<dbReference type="EMBL" id="JACCBF010000001">
    <property type="protein sequence ID" value="NYD31040.1"/>
    <property type="molecule type" value="Genomic_DNA"/>
</dbReference>
<dbReference type="CDD" id="cd19590">
    <property type="entry name" value="serpin_thermopin-like"/>
    <property type="match status" value="1"/>
</dbReference>
<comment type="similarity">
    <text evidence="1">Belongs to the serpin family.</text>
</comment>
<dbReference type="InterPro" id="IPR042178">
    <property type="entry name" value="Serpin_sf_1"/>
</dbReference>
<dbReference type="Gene3D" id="2.30.39.10">
    <property type="entry name" value="Alpha-1-antitrypsin, domain 1"/>
    <property type="match status" value="1"/>
</dbReference>
<feature type="chain" id="PRO_5039081887" evidence="2">
    <location>
        <begin position="27"/>
        <end position="444"/>
    </location>
</feature>
<dbReference type="SMART" id="SM00093">
    <property type="entry name" value="SERPIN"/>
    <property type="match status" value="1"/>
</dbReference>
<dbReference type="Pfam" id="PF00079">
    <property type="entry name" value="Serpin"/>
    <property type="match status" value="1"/>
</dbReference>
<dbReference type="InterPro" id="IPR023796">
    <property type="entry name" value="Serpin_dom"/>
</dbReference>
<keyword evidence="2" id="KW-0732">Signal</keyword>